<keyword evidence="3 7" id="KW-0032">Aminotransferase</keyword>
<dbReference type="Pfam" id="PF00202">
    <property type="entry name" value="Aminotran_3"/>
    <property type="match status" value="1"/>
</dbReference>
<evidence type="ECO:0000256" key="4">
    <source>
        <dbReference type="ARBA" id="ARBA00022679"/>
    </source>
</evidence>
<comment type="similarity">
    <text evidence="2 6">Belongs to the class-III pyridoxal-phosphate-dependent aminotransferase family.</text>
</comment>
<dbReference type="PROSITE" id="PS00600">
    <property type="entry name" value="AA_TRANSFER_CLASS_3"/>
    <property type="match status" value="1"/>
</dbReference>
<keyword evidence="4 7" id="KW-0808">Transferase</keyword>
<dbReference type="AlphaFoldDB" id="Q476Q3"/>
<dbReference type="InterPro" id="IPR005814">
    <property type="entry name" value="Aminotrans_3"/>
</dbReference>
<dbReference type="KEGG" id="reu:Reut_A0248"/>
<dbReference type="EC" id="2.6.1.-" evidence="7"/>
<comment type="cofactor">
    <cofactor evidence="1">
        <name>pyridoxal 5'-phosphate</name>
        <dbReference type="ChEBI" id="CHEBI:597326"/>
    </cofactor>
</comment>
<evidence type="ECO:0000256" key="6">
    <source>
        <dbReference type="RuleBase" id="RU003560"/>
    </source>
</evidence>
<dbReference type="GO" id="GO:0009102">
    <property type="term" value="P:biotin biosynthetic process"/>
    <property type="evidence" value="ECO:0007669"/>
    <property type="project" value="TreeGrafter"/>
</dbReference>
<dbReference type="Gene3D" id="3.90.1150.10">
    <property type="entry name" value="Aspartate Aminotransferase, domain 1"/>
    <property type="match status" value="1"/>
</dbReference>
<dbReference type="InterPro" id="IPR015424">
    <property type="entry name" value="PyrdxlP-dep_Trfase"/>
</dbReference>
<dbReference type="InterPro" id="IPR015421">
    <property type="entry name" value="PyrdxlP-dep_Trfase_major"/>
</dbReference>
<dbReference type="GO" id="GO:0030170">
    <property type="term" value="F:pyridoxal phosphate binding"/>
    <property type="evidence" value="ECO:0007669"/>
    <property type="project" value="InterPro"/>
</dbReference>
<name>Q476Q3_CUPPJ</name>
<dbReference type="OrthoDB" id="3398487at2"/>
<dbReference type="HOGENOM" id="CLU_016922_4_3_4"/>
<evidence type="ECO:0000256" key="1">
    <source>
        <dbReference type="ARBA" id="ARBA00001933"/>
    </source>
</evidence>
<proteinExistence type="inferred from homology"/>
<gene>
    <name evidence="7" type="ordered locus">Reut_A0248</name>
</gene>
<dbReference type="Gene3D" id="3.40.640.10">
    <property type="entry name" value="Type I PLP-dependent aspartate aminotransferase-like (Major domain)"/>
    <property type="match status" value="1"/>
</dbReference>
<dbReference type="STRING" id="264198.Reut_A0248"/>
<evidence type="ECO:0000256" key="2">
    <source>
        <dbReference type="ARBA" id="ARBA00008954"/>
    </source>
</evidence>
<dbReference type="InterPro" id="IPR049704">
    <property type="entry name" value="Aminotrans_3_PPA_site"/>
</dbReference>
<keyword evidence="5 6" id="KW-0663">Pyridoxal phosphate</keyword>
<evidence type="ECO:0000256" key="3">
    <source>
        <dbReference type="ARBA" id="ARBA00022576"/>
    </source>
</evidence>
<dbReference type="eggNOG" id="COG0161">
    <property type="taxonomic scope" value="Bacteria"/>
</dbReference>
<sequence>MDAAKTVIPDLDALWMPFTANRQYKAAPRLLASASGMYYTTHDGRQILDGCAGLWCVAAGHCRKEIAEAVARQAATLDYAPPFQMGHPLSFEAATKVAAIMPQGLDRIFFTNSGSESVDTALKIALAYHRARGEGQRTRFIGRERGYHGVGFGGMAVGGIGPNRKAFSANLMPGTDHLPATLNIAEAAFSKGQPTWGAHLADELERIVALHDPSTIAAVIVEPLAGSAGVLVPPVGYLDKLREITTKHGILLIFDEVITAFGRLGTATAAERFKVTPDLITMAKAINNAAVPMGAVAVRREVHDTVVNSAAPGAIELAHGYTYSGHPLAAAAAIATLDLYQRENLFGRAAELSPVFEAAVHSVRSAPHVKDIRNLGMVAGIELEPRPGQPGARAYEAFLKCLERGVLVRYTGDILAFSPPLIISEAQIAELFDTVKQALQEVQ</sequence>
<evidence type="ECO:0000256" key="5">
    <source>
        <dbReference type="ARBA" id="ARBA00022898"/>
    </source>
</evidence>
<reference evidence="7" key="1">
    <citation type="submission" date="2005-08" db="EMBL/GenBank/DDBJ databases">
        <title>Complete sequence of Chromosome1 of Ralstonia eutropha JMP134.</title>
        <authorList>
            <person name="Copeland A."/>
            <person name="Lucas S."/>
            <person name="Lapidus A."/>
            <person name="Barry K."/>
            <person name="Detter J.C."/>
            <person name="Glavina T."/>
            <person name="Hammon N."/>
            <person name="Israni S."/>
            <person name="Pitluck S."/>
            <person name="Goltsman E."/>
            <person name="Martinez M."/>
            <person name="Schmutz J."/>
            <person name="Larimer F."/>
            <person name="Land M."/>
            <person name="Lykidis A."/>
            <person name="Richardson P."/>
        </authorList>
    </citation>
    <scope>NUCLEOTIDE SEQUENCE</scope>
    <source>
        <strain evidence="7">JMP134</strain>
    </source>
</reference>
<dbReference type="PIRSF" id="PIRSF000521">
    <property type="entry name" value="Transaminase_4ab_Lys_Orn"/>
    <property type="match status" value="1"/>
</dbReference>
<dbReference type="CDD" id="cd00610">
    <property type="entry name" value="OAT_like"/>
    <property type="match status" value="1"/>
</dbReference>
<evidence type="ECO:0000313" key="7">
    <source>
        <dbReference type="EMBL" id="AAZ59630.1"/>
    </source>
</evidence>
<organism evidence="7">
    <name type="scientific">Cupriavidus pinatubonensis (strain JMP 134 / LMG 1197)</name>
    <name type="common">Cupriavidus necator (strain JMP 134)</name>
    <dbReference type="NCBI Taxonomy" id="264198"/>
    <lineage>
        <taxon>Bacteria</taxon>
        <taxon>Pseudomonadati</taxon>
        <taxon>Pseudomonadota</taxon>
        <taxon>Betaproteobacteria</taxon>
        <taxon>Burkholderiales</taxon>
        <taxon>Burkholderiaceae</taxon>
        <taxon>Cupriavidus</taxon>
    </lineage>
</organism>
<protein>
    <submittedName>
        <fullName evidence="7">Aminotransferase</fullName>
        <ecNumber evidence="7">2.6.1.-</ecNumber>
    </submittedName>
</protein>
<dbReference type="PANTHER" id="PTHR42684:SF1">
    <property type="entry name" value="BETA-ALANINE--PYRUVATE AMINOTRANSFERASE"/>
    <property type="match status" value="1"/>
</dbReference>
<dbReference type="InterPro" id="IPR015422">
    <property type="entry name" value="PyrdxlP-dep_Trfase_small"/>
</dbReference>
<dbReference type="PANTHER" id="PTHR42684">
    <property type="entry name" value="ADENOSYLMETHIONINE-8-AMINO-7-OXONONANOATE AMINOTRANSFERASE"/>
    <property type="match status" value="1"/>
</dbReference>
<accession>Q476Q3</accession>
<dbReference type="GO" id="GO:0004015">
    <property type="term" value="F:adenosylmethionine-8-amino-7-oxononanoate transaminase activity"/>
    <property type="evidence" value="ECO:0007669"/>
    <property type="project" value="TreeGrafter"/>
</dbReference>
<dbReference type="FunFam" id="3.40.640.10:FF:000014">
    <property type="entry name" value="Adenosylmethionine-8-amino-7-oxononanoate aminotransferase, probable"/>
    <property type="match status" value="1"/>
</dbReference>
<dbReference type="SUPFAM" id="SSF53383">
    <property type="entry name" value="PLP-dependent transferases"/>
    <property type="match status" value="1"/>
</dbReference>
<dbReference type="EMBL" id="CP000090">
    <property type="protein sequence ID" value="AAZ59630.1"/>
    <property type="molecule type" value="Genomic_DNA"/>
</dbReference>